<dbReference type="Proteomes" id="UP001177260">
    <property type="component" value="Unassembled WGS sequence"/>
</dbReference>
<dbReference type="EMBL" id="JAOPJF010000139">
    <property type="protein sequence ID" value="KAK1138599.1"/>
    <property type="molecule type" value="Genomic_DNA"/>
</dbReference>
<name>A0ACC3AMU7_9EURO</name>
<reference evidence="1 2" key="1">
    <citation type="journal article" date="2023" name="ACS Omega">
        <title>Identification of the Neoaspergillic Acid Biosynthesis Gene Cluster by Establishing an In Vitro CRISPR-Ribonucleoprotein Genetic System in Aspergillus melleus.</title>
        <authorList>
            <person name="Yuan B."/>
            <person name="Grau M.F."/>
            <person name="Murata R.M."/>
            <person name="Torok T."/>
            <person name="Venkateswaran K."/>
            <person name="Stajich J.E."/>
            <person name="Wang C.C.C."/>
        </authorList>
    </citation>
    <scope>NUCLEOTIDE SEQUENCE [LARGE SCALE GENOMIC DNA]</scope>
    <source>
        <strain evidence="1 2">IMV 1140</strain>
    </source>
</reference>
<gene>
    <name evidence="1" type="ORF">N8T08_002161</name>
</gene>
<comment type="caution">
    <text evidence="1">The sequence shown here is derived from an EMBL/GenBank/DDBJ whole genome shotgun (WGS) entry which is preliminary data.</text>
</comment>
<protein>
    <submittedName>
        <fullName evidence="1">Uncharacterized protein</fullName>
    </submittedName>
</protein>
<organism evidence="1 2">
    <name type="scientific">Aspergillus melleus</name>
    <dbReference type="NCBI Taxonomy" id="138277"/>
    <lineage>
        <taxon>Eukaryota</taxon>
        <taxon>Fungi</taxon>
        <taxon>Dikarya</taxon>
        <taxon>Ascomycota</taxon>
        <taxon>Pezizomycotina</taxon>
        <taxon>Eurotiomycetes</taxon>
        <taxon>Eurotiomycetidae</taxon>
        <taxon>Eurotiales</taxon>
        <taxon>Aspergillaceae</taxon>
        <taxon>Aspergillus</taxon>
        <taxon>Aspergillus subgen. Circumdati</taxon>
    </lineage>
</organism>
<sequence length="318" mass="35783">MSSPPYTPDQLNLYLERIQYPEPTNATRLQHAQESIATNALAALTELQRRHLGAIPWGNSALHYSQHKAISIHPTAVFDKLVHRRLDGYCMENTNLFYGVLRSLGYTVYPTGGRVCEAASGAGRNPGKQKFYALGHMILIVTIEGKKYMTDVGFGNNGPTSPLLLEEDVVSTCIAPSESRLTHDSLPEFVDKTQKVWIYQLRYTPDSEWLPHYAFSEVEFLPQDFDVMNYATSTGRNSWFTQILVCARVILDEETGTQPQGLYVLVGKVVKKRLQGQTEVVATFETEDDRVAGLEKWFGLHFRDDEVEGIQGLVSHII</sequence>
<evidence type="ECO:0000313" key="1">
    <source>
        <dbReference type="EMBL" id="KAK1138599.1"/>
    </source>
</evidence>
<evidence type="ECO:0000313" key="2">
    <source>
        <dbReference type="Proteomes" id="UP001177260"/>
    </source>
</evidence>
<accession>A0ACC3AMU7</accession>
<keyword evidence="2" id="KW-1185">Reference proteome</keyword>
<proteinExistence type="predicted"/>